<evidence type="ECO:0000256" key="1">
    <source>
        <dbReference type="SAM" id="Phobius"/>
    </source>
</evidence>
<protein>
    <submittedName>
        <fullName evidence="2">Uncharacterized protein</fullName>
    </submittedName>
</protein>
<dbReference type="Proteomes" id="UP000229641">
    <property type="component" value="Unassembled WGS sequence"/>
</dbReference>
<keyword evidence="1" id="KW-0812">Transmembrane</keyword>
<gene>
    <name evidence="2" type="ORF">COV72_03355</name>
</gene>
<keyword evidence="1" id="KW-1133">Transmembrane helix</keyword>
<evidence type="ECO:0000313" key="3">
    <source>
        <dbReference type="Proteomes" id="UP000229641"/>
    </source>
</evidence>
<feature type="transmembrane region" description="Helical" evidence="1">
    <location>
        <begin position="121"/>
        <end position="143"/>
    </location>
</feature>
<accession>A0A2H0LYE7</accession>
<dbReference type="EMBL" id="PCWA01000045">
    <property type="protein sequence ID" value="PIQ89392.1"/>
    <property type="molecule type" value="Genomic_DNA"/>
</dbReference>
<proteinExistence type="predicted"/>
<name>A0A2H0LYE7_9BACT</name>
<dbReference type="AlphaFoldDB" id="A0A2H0LYE7"/>
<sequence length="193" mass="21963">MKYSKEQILNTSVSFNIAKYLFKIYPDKIEQVSGRLSSGSRIFKTARVFFKNIKIYIKYSFFERISRIRQDDGNLLILNNSSLAASVKNAKLKSRGYFRDSFFASGAVHARGIFCYVPLRAMGIIAVTAVFANFILIIILGAGVSLWGLWARLIFLVPAFFAITCNADWQTLKKTSFILRYGENKNLKDNRPS</sequence>
<reference evidence="2 3" key="1">
    <citation type="submission" date="2017-09" db="EMBL/GenBank/DDBJ databases">
        <title>Depth-based differentiation of microbial function through sediment-hosted aquifers and enrichment of novel symbionts in the deep terrestrial subsurface.</title>
        <authorList>
            <person name="Probst A.J."/>
            <person name="Ladd B."/>
            <person name="Jarett J.K."/>
            <person name="Geller-Mcgrath D.E."/>
            <person name="Sieber C.M."/>
            <person name="Emerson J.B."/>
            <person name="Anantharaman K."/>
            <person name="Thomas B.C."/>
            <person name="Malmstrom R."/>
            <person name="Stieglmeier M."/>
            <person name="Klingl A."/>
            <person name="Woyke T."/>
            <person name="Ryan C.M."/>
            <person name="Banfield J.F."/>
        </authorList>
    </citation>
    <scope>NUCLEOTIDE SEQUENCE [LARGE SCALE GENOMIC DNA]</scope>
    <source>
        <strain evidence="2">CG11_big_fil_rev_8_21_14_0_20_42_13</strain>
    </source>
</reference>
<organism evidence="2 3">
    <name type="scientific">Candidatus Ghiorseimicrobium undicola</name>
    <dbReference type="NCBI Taxonomy" id="1974746"/>
    <lineage>
        <taxon>Bacteria</taxon>
        <taxon>Pseudomonadati</taxon>
        <taxon>Candidatus Omnitrophota</taxon>
        <taxon>Candidatus Ghiorseimicrobium</taxon>
    </lineage>
</organism>
<evidence type="ECO:0000313" key="2">
    <source>
        <dbReference type="EMBL" id="PIQ89392.1"/>
    </source>
</evidence>
<comment type="caution">
    <text evidence="2">The sequence shown here is derived from an EMBL/GenBank/DDBJ whole genome shotgun (WGS) entry which is preliminary data.</text>
</comment>
<keyword evidence="1" id="KW-0472">Membrane</keyword>